<keyword evidence="6" id="KW-0998">Cell outer membrane</keyword>
<dbReference type="PANTHER" id="PTHR30069:SF27">
    <property type="entry name" value="BLL4766 PROTEIN"/>
    <property type="match status" value="1"/>
</dbReference>
<evidence type="ECO:0000256" key="2">
    <source>
        <dbReference type="ARBA" id="ARBA00022448"/>
    </source>
</evidence>
<evidence type="ECO:0000256" key="3">
    <source>
        <dbReference type="ARBA" id="ARBA00022692"/>
    </source>
</evidence>
<gene>
    <name evidence="9" type="ORF">MNBD_GAMMA16-675</name>
</gene>
<dbReference type="Gene3D" id="2.40.170.20">
    <property type="entry name" value="TonB-dependent receptor, beta-barrel domain"/>
    <property type="match status" value="1"/>
</dbReference>
<comment type="subcellular location">
    <subcellularLocation>
        <location evidence="1">Cell outer membrane</location>
        <topology evidence="1">Multi-pass membrane protein</topology>
    </subcellularLocation>
</comment>
<evidence type="ECO:0000256" key="6">
    <source>
        <dbReference type="ARBA" id="ARBA00023237"/>
    </source>
</evidence>
<name>A0A3B0ZLR0_9ZZZZ</name>
<proteinExistence type="predicted"/>
<dbReference type="PANTHER" id="PTHR30069">
    <property type="entry name" value="TONB-DEPENDENT OUTER MEMBRANE RECEPTOR"/>
    <property type="match status" value="1"/>
</dbReference>
<evidence type="ECO:0000256" key="1">
    <source>
        <dbReference type="ARBA" id="ARBA00004571"/>
    </source>
</evidence>
<dbReference type="SUPFAM" id="SSF56935">
    <property type="entry name" value="Porins"/>
    <property type="match status" value="1"/>
</dbReference>
<keyword evidence="5" id="KW-0472">Membrane</keyword>
<evidence type="ECO:0000259" key="8">
    <source>
        <dbReference type="Pfam" id="PF07715"/>
    </source>
</evidence>
<dbReference type="PROSITE" id="PS52016">
    <property type="entry name" value="TONB_DEPENDENT_REC_3"/>
    <property type="match status" value="1"/>
</dbReference>
<dbReference type="EMBL" id="UOFO01000143">
    <property type="protein sequence ID" value="VAW88322.1"/>
    <property type="molecule type" value="Genomic_DNA"/>
</dbReference>
<dbReference type="GO" id="GO:0009279">
    <property type="term" value="C:cell outer membrane"/>
    <property type="evidence" value="ECO:0007669"/>
    <property type="project" value="UniProtKB-SubCell"/>
</dbReference>
<reference evidence="9" key="1">
    <citation type="submission" date="2018-06" db="EMBL/GenBank/DDBJ databases">
        <authorList>
            <person name="Zhirakovskaya E."/>
        </authorList>
    </citation>
    <scope>NUCLEOTIDE SEQUENCE</scope>
</reference>
<accession>A0A3B0ZLR0</accession>
<evidence type="ECO:0000256" key="5">
    <source>
        <dbReference type="ARBA" id="ARBA00023136"/>
    </source>
</evidence>
<dbReference type="AlphaFoldDB" id="A0A3B0ZLR0"/>
<organism evidence="9">
    <name type="scientific">hydrothermal vent metagenome</name>
    <dbReference type="NCBI Taxonomy" id="652676"/>
    <lineage>
        <taxon>unclassified sequences</taxon>
        <taxon>metagenomes</taxon>
        <taxon>ecological metagenomes</taxon>
    </lineage>
</organism>
<keyword evidence="3" id="KW-0812">Transmembrane</keyword>
<dbReference type="InterPro" id="IPR036942">
    <property type="entry name" value="Beta-barrel_TonB_sf"/>
</dbReference>
<keyword evidence="9" id="KW-0675">Receptor</keyword>
<dbReference type="InterPro" id="IPR037066">
    <property type="entry name" value="Plug_dom_sf"/>
</dbReference>
<keyword evidence="4" id="KW-0798">TonB box</keyword>
<evidence type="ECO:0000259" key="7">
    <source>
        <dbReference type="Pfam" id="PF00593"/>
    </source>
</evidence>
<dbReference type="Pfam" id="PF00593">
    <property type="entry name" value="TonB_dep_Rec_b-barrel"/>
    <property type="match status" value="1"/>
</dbReference>
<feature type="domain" description="TonB-dependent receptor plug" evidence="8">
    <location>
        <begin position="2"/>
        <end position="101"/>
    </location>
</feature>
<keyword evidence="2" id="KW-0813">Transport</keyword>
<dbReference type="Gene3D" id="2.170.130.10">
    <property type="entry name" value="TonB-dependent receptor, plug domain"/>
    <property type="match status" value="1"/>
</dbReference>
<dbReference type="InterPro" id="IPR012910">
    <property type="entry name" value="Plug_dom"/>
</dbReference>
<dbReference type="GO" id="GO:0044718">
    <property type="term" value="P:siderophore transmembrane transport"/>
    <property type="evidence" value="ECO:0007669"/>
    <property type="project" value="TreeGrafter"/>
</dbReference>
<dbReference type="GO" id="GO:0015344">
    <property type="term" value="F:siderophore uptake transmembrane transporter activity"/>
    <property type="evidence" value="ECO:0007669"/>
    <property type="project" value="TreeGrafter"/>
</dbReference>
<sequence length="622" mass="70066">MLTAEDIRRSGATSVPEALRMVPGLSVASIDGNKWAISARGFNYLYANKLLVMIDGRSVYSPIVSGVQWDAEDFVLEDIERIEVIRGPGGTMWGANAVNGVINIITSSSSQSQGVLVSVMGGDKQAAASLRYGGRLNIDTTYRVYFKGRQSDSNVAIGNYYDAADDWEQGRGGFRLDWQSSSADQFTIQGDYYRGKNGETLTVPTLPASAFAATTLTLNDDLIVSGSNLLGRWNRRESNGSESMLQLYFNGVERNKKGLEVKHRTFDLEYQYNFQLTSAQNLIWGLGYRHIRNETMGDFSYSLTPANRTLKQWNVFIQDEISFLDNQLKAVFGAKAEKTEFSDVELQPNARLTWTPGSRQTVWGSVSRAVRTPALTDIDARINVSAFAVQFVNPQTLAMETSTNLVSVLGNKEFDSETVTAYELGYRFRLDRTVTLDIATYYNNYDKIMSFTAENSFVETDPAPTHTVRPLRFVNKVTGKTYGLELSANWQPTKSWRLFAGYTYLNLTLKNNDPVHIVERESPVHQLQVRSYYDINSQWQVDAIVYYVDKLKVRDAIAAKNQEVESYVRLDLRLGWRPTSDIELSIVGQNLTDPSHPEFGSVPFIEATEIERNVYVKLNWTY</sequence>
<dbReference type="InterPro" id="IPR039426">
    <property type="entry name" value="TonB-dep_rcpt-like"/>
</dbReference>
<dbReference type="CDD" id="cd01347">
    <property type="entry name" value="ligand_gated_channel"/>
    <property type="match status" value="1"/>
</dbReference>
<protein>
    <submittedName>
        <fullName evidence="9">TonB-dependent receptor Outer membrane receptor for ferrienterochelin and colicins</fullName>
    </submittedName>
</protein>
<evidence type="ECO:0000256" key="4">
    <source>
        <dbReference type="ARBA" id="ARBA00023077"/>
    </source>
</evidence>
<evidence type="ECO:0000313" key="9">
    <source>
        <dbReference type="EMBL" id="VAW88322.1"/>
    </source>
</evidence>
<dbReference type="Pfam" id="PF07715">
    <property type="entry name" value="Plug"/>
    <property type="match status" value="1"/>
</dbReference>
<feature type="domain" description="TonB-dependent receptor-like beta-barrel" evidence="7">
    <location>
        <begin position="130"/>
        <end position="591"/>
    </location>
</feature>
<dbReference type="InterPro" id="IPR000531">
    <property type="entry name" value="Beta-barrel_TonB"/>
</dbReference>